<keyword evidence="6 15" id="KW-0326">Glycosidase</keyword>
<sequence length="489" mass="52399">MVLAVKLVYASCFAIVMVKAALGQELFDVTKYSASTGGSPSENTKAFLDAWKAVCDFDGEATLVVPEGTFQLAQVEFAGPCSGTPRVQISGELHAPGSVDSITNDAWIDFQDLNDLVVAGGGVINGQGAEAWSKDSDNKPVAFLDAWQAVCEFNGNATLVVPTGTFQVAPLTFAGPCKPGQRKFKILGTLVAPSDGNKEHESWIEFRELHEIVVEGGGVLNGQGANAWSQKKKNMPISLHFIKINNGRITNLALKDSKGFHIAIHQSVNVVIRAIDIKAPSDSPNTDGIHISGSSHVRITGVTIGTGDDCVSIGPGSYNIIIANVRCGPGHGISIGSLGKYQDEENVAHIKVKNCTIAGTTNGLRIKTWPGTSTTSQAYNITFENIKLDNVSRPIIIDQEYCPNDQCNSNEPSKVKLYDIFFKHIQGTTNTPDAVTLKCSKLVPCQDVRLIDIDLKPLFSSLLNKFDSICSNVLGLALGIQKPNPCVHH</sequence>
<comment type="subcellular location">
    <subcellularLocation>
        <location evidence="1">Secreted</location>
        <location evidence="1">Cell wall</location>
    </subcellularLocation>
</comment>
<gene>
    <name evidence="17" type="ORF">FCM35_KLT12747</name>
</gene>
<dbReference type="AlphaFoldDB" id="A0A833QFJ7"/>
<evidence type="ECO:0000256" key="15">
    <source>
        <dbReference type="RuleBase" id="RU361169"/>
    </source>
</evidence>
<evidence type="ECO:0000256" key="11">
    <source>
        <dbReference type="ARBA" id="ARBA00057651"/>
    </source>
</evidence>
<proteinExistence type="inferred from homology"/>
<evidence type="ECO:0000256" key="16">
    <source>
        <dbReference type="SAM" id="SignalP"/>
    </source>
</evidence>
<dbReference type="FunFam" id="2.160.20.10:FF:000004">
    <property type="entry name" value="Pectin lyase-like superfamily protein"/>
    <property type="match status" value="1"/>
</dbReference>
<dbReference type="GO" id="GO:0005975">
    <property type="term" value="P:carbohydrate metabolic process"/>
    <property type="evidence" value="ECO:0007669"/>
    <property type="project" value="InterPro"/>
</dbReference>
<comment type="caution">
    <text evidence="17">The sequence shown here is derived from an EMBL/GenBank/DDBJ whole genome shotgun (WGS) entry which is preliminary data.</text>
</comment>
<name>A0A833QFJ7_9POAL</name>
<evidence type="ECO:0000256" key="1">
    <source>
        <dbReference type="ARBA" id="ARBA00004191"/>
    </source>
</evidence>
<dbReference type="InterPro" id="IPR006626">
    <property type="entry name" value="PbH1"/>
</dbReference>
<evidence type="ECO:0000256" key="13">
    <source>
        <dbReference type="ARBA" id="ARBA00083621"/>
    </source>
</evidence>
<keyword evidence="7" id="KW-0961">Cell wall biogenesis/degradation</keyword>
<comment type="function">
    <text evidence="11">May function in depolymerizing pectin during pollen development, germination, and tube growth. Acts as an exo-polygalacturonase.</text>
</comment>
<accession>A0A833QFJ7</accession>
<dbReference type="Gene3D" id="2.160.20.10">
    <property type="entry name" value="Single-stranded right-handed beta-helix, Pectin lyase-like"/>
    <property type="match status" value="2"/>
</dbReference>
<keyword evidence="4" id="KW-0964">Secreted</keyword>
<dbReference type="GO" id="GO:0071555">
    <property type="term" value="P:cell wall organization"/>
    <property type="evidence" value="ECO:0007669"/>
    <property type="project" value="UniProtKB-KW"/>
</dbReference>
<keyword evidence="3" id="KW-0134">Cell wall</keyword>
<dbReference type="GO" id="GO:0004650">
    <property type="term" value="F:polygalacturonase activity"/>
    <property type="evidence" value="ECO:0007669"/>
    <property type="project" value="InterPro"/>
</dbReference>
<evidence type="ECO:0000256" key="7">
    <source>
        <dbReference type="ARBA" id="ARBA00023316"/>
    </source>
</evidence>
<evidence type="ECO:0000256" key="10">
    <source>
        <dbReference type="ARBA" id="ARBA00048766"/>
    </source>
</evidence>
<dbReference type="PANTHER" id="PTHR31375">
    <property type="match status" value="1"/>
</dbReference>
<evidence type="ECO:0000256" key="2">
    <source>
        <dbReference type="ARBA" id="ARBA00008834"/>
    </source>
</evidence>
<evidence type="ECO:0000256" key="14">
    <source>
        <dbReference type="PROSITE-ProRule" id="PRU10052"/>
    </source>
</evidence>
<dbReference type="Pfam" id="PF00295">
    <property type="entry name" value="Glyco_hydro_28"/>
    <property type="match status" value="2"/>
</dbReference>
<dbReference type="SUPFAM" id="SSF51126">
    <property type="entry name" value="Pectin lyase-like"/>
    <property type="match status" value="2"/>
</dbReference>
<keyword evidence="16" id="KW-0732">Signal</keyword>
<dbReference type="EMBL" id="SWLB01000024">
    <property type="protein sequence ID" value="KAF3322758.1"/>
    <property type="molecule type" value="Genomic_DNA"/>
</dbReference>
<evidence type="ECO:0000256" key="4">
    <source>
        <dbReference type="ARBA" id="ARBA00022525"/>
    </source>
</evidence>
<dbReference type="GO" id="GO:0047911">
    <property type="term" value="F:galacturan 1,4-alpha-galacturonidase activity"/>
    <property type="evidence" value="ECO:0007669"/>
    <property type="project" value="UniProtKB-EC"/>
</dbReference>
<comment type="similarity">
    <text evidence="2 15">Belongs to the glycosyl hydrolase 28 family.</text>
</comment>
<evidence type="ECO:0000256" key="3">
    <source>
        <dbReference type="ARBA" id="ARBA00022512"/>
    </source>
</evidence>
<keyword evidence="5 15" id="KW-0378">Hydrolase</keyword>
<feature type="signal peptide" evidence="16">
    <location>
        <begin position="1"/>
        <end position="23"/>
    </location>
</feature>
<evidence type="ECO:0000313" key="17">
    <source>
        <dbReference type="EMBL" id="KAF3322758.1"/>
    </source>
</evidence>
<organism evidence="17 18">
    <name type="scientific">Carex littledalei</name>
    <dbReference type="NCBI Taxonomy" id="544730"/>
    <lineage>
        <taxon>Eukaryota</taxon>
        <taxon>Viridiplantae</taxon>
        <taxon>Streptophyta</taxon>
        <taxon>Embryophyta</taxon>
        <taxon>Tracheophyta</taxon>
        <taxon>Spermatophyta</taxon>
        <taxon>Magnoliopsida</taxon>
        <taxon>Liliopsida</taxon>
        <taxon>Poales</taxon>
        <taxon>Cyperaceae</taxon>
        <taxon>Cyperoideae</taxon>
        <taxon>Cariceae</taxon>
        <taxon>Carex</taxon>
        <taxon>Carex subgen. Euthyceras</taxon>
    </lineage>
</organism>
<dbReference type="Proteomes" id="UP000623129">
    <property type="component" value="Unassembled WGS sequence"/>
</dbReference>
<evidence type="ECO:0000256" key="12">
    <source>
        <dbReference type="ARBA" id="ARBA00068298"/>
    </source>
</evidence>
<keyword evidence="18" id="KW-1185">Reference proteome</keyword>
<feature type="active site" evidence="14">
    <location>
        <position position="331"/>
    </location>
</feature>
<dbReference type="InterPro" id="IPR011050">
    <property type="entry name" value="Pectin_lyase_fold/virulence"/>
</dbReference>
<evidence type="ECO:0000256" key="6">
    <source>
        <dbReference type="ARBA" id="ARBA00023295"/>
    </source>
</evidence>
<evidence type="ECO:0000256" key="5">
    <source>
        <dbReference type="ARBA" id="ARBA00022801"/>
    </source>
</evidence>
<evidence type="ECO:0000256" key="8">
    <source>
        <dbReference type="ARBA" id="ARBA00038933"/>
    </source>
</evidence>
<protein>
    <recommendedName>
        <fullName evidence="12">Exopolygalacturonase</fullName>
        <ecNumber evidence="8">3.2.1.67</ecNumber>
    </recommendedName>
    <alternativeName>
        <fullName evidence="9">Galacturan 1,4-alpha-galacturonidase</fullName>
    </alternativeName>
    <alternativeName>
        <fullName evidence="13">Pectinase</fullName>
    </alternativeName>
</protein>
<dbReference type="EC" id="3.2.1.67" evidence="8"/>
<dbReference type="SMART" id="SM00710">
    <property type="entry name" value="PbH1"/>
    <property type="match status" value="5"/>
</dbReference>
<evidence type="ECO:0000256" key="9">
    <source>
        <dbReference type="ARBA" id="ARBA00043142"/>
    </source>
</evidence>
<dbReference type="OrthoDB" id="187139at2759"/>
<comment type="catalytic activity">
    <reaction evidence="10">
        <text>[(1-&gt;4)-alpha-D-galacturonosyl](n) + H2O = alpha-D-galacturonate + [(1-&gt;4)-alpha-D-galacturonosyl](n-1)</text>
        <dbReference type="Rhea" id="RHEA:14117"/>
        <dbReference type="Rhea" id="RHEA-COMP:14570"/>
        <dbReference type="Rhea" id="RHEA-COMP:14572"/>
        <dbReference type="ChEBI" id="CHEBI:15377"/>
        <dbReference type="ChEBI" id="CHEBI:58658"/>
        <dbReference type="ChEBI" id="CHEBI:140523"/>
        <dbReference type="EC" id="3.2.1.67"/>
    </reaction>
</comment>
<dbReference type="InterPro" id="IPR000743">
    <property type="entry name" value="Glyco_hydro_28"/>
</dbReference>
<dbReference type="InterPro" id="IPR012334">
    <property type="entry name" value="Pectin_lyas_fold"/>
</dbReference>
<evidence type="ECO:0000313" key="18">
    <source>
        <dbReference type="Proteomes" id="UP000623129"/>
    </source>
</evidence>
<dbReference type="PROSITE" id="PS00502">
    <property type="entry name" value="POLYGALACTURONASE"/>
    <property type="match status" value="1"/>
</dbReference>
<feature type="chain" id="PRO_5032281132" description="Exopolygalacturonase" evidence="16">
    <location>
        <begin position="24"/>
        <end position="489"/>
    </location>
</feature>
<reference evidence="17" key="1">
    <citation type="submission" date="2020-01" db="EMBL/GenBank/DDBJ databases">
        <title>Genome sequence of Kobresia littledalei, the first chromosome-level genome in the family Cyperaceae.</title>
        <authorList>
            <person name="Qu G."/>
        </authorList>
    </citation>
    <scope>NUCLEOTIDE SEQUENCE</scope>
    <source>
        <strain evidence="17">C.B.Clarke</strain>
        <tissue evidence="17">Leaf</tissue>
    </source>
</reference>